<sequence length="219" mass="24554">MKKQLLLLLLSFTSLLSYGQIDGINIFSSLSGFRNVGYEDNLFTNAEIGVGFLSNSRFSPEMSIGYLGASPDTQIRVVTRDGSALEQQVKSQVRGLLLNAGLVTRLTKRESIWLYTLTNVSFAANTTFKSRLFEGDNLNNLPLRETITERDNSVFFNIGLGVEGFIDEDEKWSASLVLVYTTFDVFNNFKDFKFEDSDTNLALPSNGGLGLRFLIRYHL</sequence>
<name>A0A0A2GUL5_9FLAO</name>
<dbReference type="PATRIC" id="fig|1300343.5.peg.608"/>
<dbReference type="KEGG" id="ddo:I597_0601"/>
<protein>
    <submittedName>
        <fullName evidence="1">Uncharacterized protein</fullName>
    </submittedName>
</protein>
<dbReference type="Proteomes" id="UP000030140">
    <property type="component" value="Unassembled WGS sequence"/>
</dbReference>
<keyword evidence="2" id="KW-1185">Reference proteome</keyword>
<reference evidence="1 2" key="1">
    <citation type="submission" date="2014-10" db="EMBL/GenBank/DDBJ databases">
        <title>Draft genome sequence of the proteorhodopsin-containing marine bacterium Dokdonia donghaensis.</title>
        <authorList>
            <person name="Gomez-Consarnau L."/>
            <person name="Gonzalez J.M."/>
            <person name="Riedel T."/>
            <person name="Jaenicke S."/>
            <person name="Wagner-Doebler I."/>
            <person name="Fuhrman J.A."/>
        </authorList>
    </citation>
    <scope>NUCLEOTIDE SEQUENCE [LARGE SCALE GENOMIC DNA]</scope>
    <source>
        <strain evidence="1 2">DSW-1</strain>
    </source>
</reference>
<dbReference type="RefSeq" id="WP_035326170.1">
    <property type="nucleotide sequence ID" value="NZ_CP015125.1"/>
</dbReference>
<dbReference type="EMBL" id="JSAQ01000001">
    <property type="protein sequence ID" value="KGO06907.1"/>
    <property type="molecule type" value="Genomic_DNA"/>
</dbReference>
<comment type="caution">
    <text evidence="1">The sequence shown here is derived from an EMBL/GenBank/DDBJ whole genome shotgun (WGS) entry which is preliminary data.</text>
</comment>
<gene>
    <name evidence="1" type="ORF">NV36_08650</name>
</gene>
<dbReference type="AlphaFoldDB" id="A0A0A2GUL5"/>
<proteinExistence type="predicted"/>
<evidence type="ECO:0000313" key="2">
    <source>
        <dbReference type="Proteomes" id="UP000030140"/>
    </source>
</evidence>
<organism evidence="1 2">
    <name type="scientific">Dokdonia donghaensis DSW-1</name>
    <dbReference type="NCBI Taxonomy" id="1300343"/>
    <lineage>
        <taxon>Bacteria</taxon>
        <taxon>Pseudomonadati</taxon>
        <taxon>Bacteroidota</taxon>
        <taxon>Flavobacteriia</taxon>
        <taxon>Flavobacteriales</taxon>
        <taxon>Flavobacteriaceae</taxon>
        <taxon>Dokdonia</taxon>
    </lineage>
</organism>
<evidence type="ECO:0000313" key="1">
    <source>
        <dbReference type="EMBL" id="KGO06907.1"/>
    </source>
</evidence>
<accession>A0A0A2GUL5</accession>